<organism evidence="2 3">
    <name type="scientific">Turnera subulata</name>
    <dbReference type="NCBI Taxonomy" id="218843"/>
    <lineage>
        <taxon>Eukaryota</taxon>
        <taxon>Viridiplantae</taxon>
        <taxon>Streptophyta</taxon>
        <taxon>Embryophyta</taxon>
        <taxon>Tracheophyta</taxon>
        <taxon>Spermatophyta</taxon>
        <taxon>Magnoliopsida</taxon>
        <taxon>eudicotyledons</taxon>
        <taxon>Gunneridae</taxon>
        <taxon>Pentapetalae</taxon>
        <taxon>rosids</taxon>
        <taxon>fabids</taxon>
        <taxon>Malpighiales</taxon>
        <taxon>Passifloraceae</taxon>
        <taxon>Turnera</taxon>
    </lineage>
</organism>
<proteinExistence type="predicted"/>
<feature type="region of interest" description="Disordered" evidence="1">
    <location>
        <begin position="15"/>
        <end position="36"/>
    </location>
</feature>
<accession>A0A9Q0EXT6</accession>
<sequence>MPSLHYLFPINASMRPDGEAGSQGAASSDGRRSRGRLQEVGFPARQQQLELPPAPCYWYLLLSVLIGVAKINEVESLFAFLMLTFGFCWYCVKDLDLVDLLPIFVFVYGPVVCVQQTAFDFFPDPKAATRWGC</sequence>
<dbReference type="Proteomes" id="UP001141552">
    <property type="component" value="Unassembled WGS sequence"/>
</dbReference>
<keyword evidence="3" id="KW-1185">Reference proteome</keyword>
<dbReference type="EMBL" id="JAKUCV010007843">
    <property type="protein sequence ID" value="KAJ4821831.1"/>
    <property type="molecule type" value="Genomic_DNA"/>
</dbReference>
<name>A0A9Q0EXT6_9ROSI</name>
<dbReference type="AlphaFoldDB" id="A0A9Q0EXT6"/>
<evidence type="ECO:0000256" key="1">
    <source>
        <dbReference type="SAM" id="MobiDB-lite"/>
    </source>
</evidence>
<comment type="caution">
    <text evidence="2">The sequence shown here is derived from an EMBL/GenBank/DDBJ whole genome shotgun (WGS) entry which is preliminary data.</text>
</comment>
<protein>
    <submittedName>
        <fullName evidence="2">Uncharacterized protein</fullName>
    </submittedName>
</protein>
<evidence type="ECO:0000313" key="3">
    <source>
        <dbReference type="Proteomes" id="UP001141552"/>
    </source>
</evidence>
<evidence type="ECO:0000313" key="2">
    <source>
        <dbReference type="EMBL" id="KAJ4821831.1"/>
    </source>
</evidence>
<reference evidence="2" key="2">
    <citation type="journal article" date="2023" name="Plants (Basel)">
        <title>Annotation of the Turnera subulata (Passifloraceae) Draft Genome Reveals the S-Locus Evolved after the Divergence of Turneroideae from Passifloroideae in a Stepwise Manner.</title>
        <authorList>
            <person name="Henning P.M."/>
            <person name="Roalson E.H."/>
            <person name="Mir W."/>
            <person name="McCubbin A.G."/>
            <person name="Shore J.S."/>
        </authorList>
    </citation>
    <scope>NUCLEOTIDE SEQUENCE</scope>
    <source>
        <strain evidence="2">F60SS</strain>
    </source>
</reference>
<reference evidence="2" key="1">
    <citation type="submission" date="2022-02" db="EMBL/GenBank/DDBJ databases">
        <authorList>
            <person name="Henning P.M."/>
            <person name="McCubbin A.G."/>
            <person name="Shore J.S."/>
        </authorList>
    </citation>
    <scope>NUCLEOTIDE SEQUENCE</scope>
    <source>
        <strain evidence="2">F60SS</strain>
        <tissue evidence="2">Leaves</tissue>
    </source>
</reference>
<gene>
    <name evidence="2" type="ORF">Tsubulata_043998</name>
</gene>